<dbReference type="InterPro" id="IPR003661">
    <property type="entry name" value="HisK_dim/P_dom"/>
</dbReference>
<dbReference type="Gene3D" id="6.10.340.10">
    <property type="match status" value="1"/>
</dbReference>
<dbReference type="PROSITE" id="PS50109">
    <property type="entry name" value="HIS_KIN"/>
    <property type="match status" value="1"/>
</dbReference>
<feature type="domain" description="HAMP" evidence="14">
    <location>
        <begin position="139"/>
        <end position="192"/>
    </location>
</feature>
<keyword evidence="9" id="KW-0902">Two-component regulatory system</keyword>
<sequence>MTAPGDGAERAERLDGPPARGLRLGWRRLPGPMQSIRFRLTVLYSTLLFALTAVVLGGVYWAVARSTDAQPITKTFQAEKVVQMPDGTQQRLGQVEVVKVQQVEQAVNYETQQTLKHYSLLMLGGLFVASLGIGWVLSGRALQPVGAIARAAEEIQATDLSRRIRLSGPRDELRYLADTIDSMLDRLDAAFRAQRQLIDDASHELRSPLAVIRANLDTVLSDADADAADRRRAVQVVDRATARMTRLVEDLLATARRSAPACDDADVDLGLAAREAAEEYDALAAARGIVVERRLRRGLTMIGDHDALRRAVGNLLSNAVRLAPAGSRITVAADRTDGWQWVAVRDLGPGIRAEDQERVFDRFWRGAESRRSRGRDRRTGLGLAIVRSIAEAHNGHVRLFSAPDVGSTFVLWFPVSGRDGPASAATPPETDPLASDDAVPRRPVR</sequence>
<dbReference type="InterPro" id="IPR003594">
    <property type="entry name" value="HATPase_dom"/>
</dbReference>
<evidence type="ECO:0000256" key="12">
    <source>
        <dbReference type="SAM" id="Phobius"/>
    </source>
</evidence>
<evidence type="ECO:0000256" key="5">
    <source>
        <dbReference type="ARBA" id="ARBA00022679"/>
    </source>
</evidence>
<dbReference type="Proteomes" id="UP001165124">
    <property type="component" value="Unassembled WGS sequence"/>
</dbReference>
<keyword evidence="8 12" id="KW-1133">Transmembrane helix</keyword>
<evidence type="ECO:0000259" key="13">
    <source>
        <dbReference type="PROSITE" id="PS50109"/>
    </source>
</evidence>
<dbReference type="CDD" id="cd00082">
    <property type="entry name" value="HisKA"/>
    <property type="match status" value="1"/>
</dbReference>
<comment type="catalytic activity">
    <reaction evidence="1">
        <text>ATP + protein L-histidine = ADP + protein N-phospho-L-histidine.</text>
        <dbReference type="EC" id="2.7.13.3"/>
    </reaction>
</comment>
<dbReference type="InterPro" id="IPR004358">
    <property type="entry name" value="Sig_transdc_His_kin-like_C"/>
</dbReference>
<comment type="subcellular location">
    <subcellularLocation>
        <location evidence="2">Cell membrane</location>
    </subcellularLocation>
</comment>
<dbReference type="PANTHER" id="PTHR45436:SF5">
    <property type="entry name" value="SENSOR HISTIDINE KINASE TRCS"/>
    <property type="match status" value="1"/>
</dbReference>
<dbReference type="GO" id="GO:0005886">
    <property type="term" value="C:plasma membrane"/>
    <property type="evidence" value="ECO:0007669"/>
    <property type="project" value="UniProtKB-SubCell"/>
</dbReference>
<dbReference type="Gene3D" id="3.30.565.10">
    <property type="entry name" value="Histidine kinase-like ATPase, C-terminal domain"/>
    <property type="match status" value="1"/>
</dbReference>
<keyword evidence="16" id="KW-1185">Reference proteome</keyword>
<organism evidence="15 16">
    <name type="scientific">Actinomadura rubrobrunea</name>
    <dbReference type="NCBI Taxonomy" id="115335"/>
    <lineage>
        <taxon>Bacteria</taxon>
        <taxon>Bacillati</taxon>
        <taxon>Actinomycetota</taxon>
        <taxon>Actinomycetes</taxon>
        <taxon>Streptosporangiales</taxon>
        <taxon>Thermomonosporaceae</taxon>
        <taxon>Actinomadura</taxon>
    </lineage>
</organism>
<evidence type="ECO:0000256" key="9">
    <source>
        <dbReference type="ARBA" id="ARBA00023012"/>
    </source>
</evidence>
<gene>
    <name evidence="15" type="ORF">Arub01_44170</name>
</gene>
<evidence type="ECO:0000313" key="15">
    <source>
        <dbReference type="EMBL" id="GLW66173.1"/>
    </source>
</evidence>
<reference evidence="15" key="1">
    <citation type="submission" date="2023-02" db="EMBL/GenBank/DDBJ databases">
        <title>Actinomadura rubrobrunea NBRC 14622.</title>
        <authorList>
            <person name="Ichikawa N."/>
            <person name="Sato H."/>
            <person name="Tonouchi N."/>
        </authorList>
    </citation>
    <scope>NUCLEOTIDE SEQUENCE</scope>
    <source>
        <strain evidence="15">NBRC 14622</strain>
    </source>
</reference>
<evidence type="ECO:0000256" key="4">
    <source>
        <dbReference type="ARBA" id="ARBA00022553"/>
    </source>
</evidence>
<dbReference type="SUPFAM" id="SSF158472">
    <property type="entry name" value="HAMP domain-like"/>
    <property type="match status" value="1"/>
</dbReference>
<evidence type="ECO:0000256" key="2">
    <source>
        <dbReference type="ARBA" id="ARBA00004236"/>
    </source>
</evidence>
<evidence type="ECO:0000256" key="11">
    <source>
        <dbReference type="SAM" id="MobiDB-lite"/>
    </source>
</evidence>
<feature type="region of interest" description="Disordered" evidence="11">
    <location>
        <begin position="419"/>
        <end position="445"/>
    </location>
</feature>
<comment type="caution">
    <text evidence="15">The sequence shown here is derived from an EMBL/GenBank/DDBJ whole genome shotgun (WGS) entry which is preliminary data.</text>
</comment>
<dbReference type="PANTHER" id="PTHR45436">
    <property type="entry name" value="SENSOR HISTIDINE KINASE YKOH"/>
    <property type="match status" value="1"/>
</dbReference>
<dbReference type="SUPFAM" id="SSF55874">
    <property type="entry name" value="ATPase domain of HSP90 chaperone/DNA topoisomerase II/histidine kinase"/>
    <property type="match status" value="1"/>
</dbReference>
<evidence type="ECO:0000256" key="3">
    <source>
        <dbReference type="ARBA" id="ARBA00012438"/>
    </source>
</evidence>
<feature type="transmembrane region" description="Helical" evidence="12">
    <location>
        <begin position="118"/>
        <end position="137"/>
    </location>
</feature>
<keyword evidence="7" id="KW-0418">Kinase</keyword>
<dbReference type="EC" id="2.7.13.3" evidence="3"/>
<feature type="transmembrane region" description="Helical" evidence="12">
    <location>
        <begin position="42"/>
        <end position="63"/>
    </location>
</feature>
<evidence type="ECO:0000256" key="10">
    <source>
        <dbReference type="ARBA" id="ARBA00023136"/>
    </source>
</evidence>
<proteinExistence type="predicted"/>
<dbReference type="SUPFAM" id="SSF47384">
    <property type="entry name" value="Homodimeric domain of signal transducing histidine kinase"/>
    <property type="match status" value="1"/>
</dbReference>
<keyword evidence="4" id="KW-0597">Phosphoprotein</keyword>
<keyword evidence="10 12" id="KW-0472">Membrane</keyword>
<dbReference type="PRINTS" id="PR00344">
    <property type="entry name" value="BCTRLSENSOR"/>
</dbReference>
<keyword evidence="5" id="KW-0808">Transferase</keyword>
<evidence type="ECO:0000256" key="8">
    <source>
        <dbReference type="ARBA" id="ARBA00022989"/>
    </source>
</evidence>
<dbReference type="CDD" id="cd06225">
    <property type="entry name" value="HAMP"/>
    <property type="match status" value="1"/>
</dbReference>
<dbReference type="SMART" id="SM00387">
    <property type="entry name" value="HATPase_c"/>
    <property type="match status" value="1"/>
</dbReference>
<dbReference type="SMART" id="SM00388">
    <property type="entry name" value="HisKA"/>
    <property type="match status" value="1"/>
</dbReference>
<feature type="domain" description="Histidine kinase" evidence="13">
    <location>
        <begin position="200"/>
        <end position="417"/>
    </location>
</feature>
<dbReference type="GO" id="GO:0000155">
    <property type="term" value="F:phosphorelay sensor kinase activity"/>
    <property type="evidence" value="ECO:0007669"/>
    <property type="project" value="InterPro"/>
</dbReference>
<dbReference type="InterPro" id="IPR005467">
    <property type="entry name" value="His_kinase_dom"/>
</dbReference>
<evidence type="ECO:0000313" key="16">
    <source>
        <dbReference type="Proteomes" id="UP001165124"/>
    </source>
</evidence>
<protein>
    <recommendedName>
        <fullName evidence="3">histidine kinase</fullName>
        <ecNumber evidence="3">2.7.13.3</ecNumber>
    </recommendedName>
</protein>
<dbReference type="Pfam" id="PF00672">
    <property type="entry name" value="HAMP"/>
    <property type="match status" value="1"/>
</dbReference>
<evidence type="ECO:0000256" key="1">
    <source>
        <dbReference type="ARBA" id="ARBA00000085"/>
    </source>
</evidence>
<dbReference type="Gene3D" id="1.10.287.130">
    <property type="match status" value="1"/>
</dbReference>
<dbReference type="InterPro" id="IPR036097">
    <property type="entry name" value="HisK_dim/P_sf"/>
</dbReference>
<keyword evidence="6 12" id="KW-0812">Transmembrane</keyword>
<dbReference type="SMART" id="SM00304">
    <property type="entry name" value="HAMP"/>
    <property type="match status" value="1"/>
</dbReference>
<name>A0A9W6Q0E4_9ACTN</name>
<dbReference type="AlphaFoldDB" id="A0A9W6Q0E4"/>
<dbReference type="RefSeq" id="WP_217998618.1">
    <property type="nucleotide sequence ID" value="NZ_BSRZ01000013.1"/>
</dbReference>
<dbReference type="Pfam" id="PF00512">
    <property type="entry name" value="HisKA"/>
    <property type="match status" value="1"/>
</dbReference>
<dbReference type="InterPro" id="IPR050428">
    <property type="entry name" value="TCS_sensor_his_kinase"/>
</dbReference>
<dbReference type="EMBL" id="BSRZ01000013">
    <property type="protein sequence ID" value="GLW66173.1"/>
    <property type="molecule type" value="Genomic_DNA"/>
</dbReference>
<accession>A0A9W6Q0E4</accession>
<evidence type="ECO:0000256" key="7">
    <source>
        <dbReference type="ARBA" id="ARBA00022777"/>
    </source>
</evidence>
<dbReference type="PROSITE" id="PS50885">
    <property type="entry name" value="HAMP"/>
    <property type="match status" value="1"/>
</dbReference>
<evidence type="ECO:0000259" key="14">
    <source>
        <dbReference type="PROSITE" id="PS50885"/>
    </source>
</evidence>
<dbReference type="InterPro" id="IPR003660">
    <property type="entry name" value="HAMP_dom"/>
</dbReference>
<dbReference type="InterPro" id="IPR036890">
    <property type="entry name" value="HATPase_C_sf"/>
</dbReference>
<evidence type="ECO:0000256" key="6">
    <source>
        <dbReference type="ARBA" id="ARBA00022692"/>
    </source>
</evidence>
<dbReference type="Pfam" id="PF02518">
    <property type="entry name" value="HATPase_c"/>
    <property type="match status" value="1"/>
</dbReference>